<proteinExistence type="predicted"/>
<feature type="transmembrane region" description="Helical" evidence="2">
    <location>
        <begin position="67"/>
        <end position="88"/>
    </location>
</feature>
<feature type="compositionally biased region" description="Polar residues" evidence="1">
    <location>
        <begin position="626"/>
        <end position="656"/>
    </location>
</feature>
<feature type="transmembrane region" description="Helical" evidence="2">
    <location>
        <begin position="262"/>
        <end position="283"/>
    </location>
</feature>
<reference evidence="4" key="1">
    <citation type="journal article" date="2017" name="Nat. Ecol. Evol.">
        <title>Genome expansion and lineage-specific genetic innovations in the forest pathogenic fungi Armillaria.</title>
        <authorList>
            <person name="Sipos G."/>
            <person name="Prasanna A.N."/>
            <person name="Walter M.C."/>
            <person name="O'Connor E."/>
            <person name="Balint B."/>
            <person name="Krizsan K."/>
            <person name="Kiss B."/>
            <person name="Hess J."/>
            <person name="Varga T."/>
            <person name="Slot J."/>
            <person name="Riley R."/>
            <person name="Boka B."/>
            <person name="Rigling D."/>
            <person name="Barry K."/>
            <person name="Lee J."/>
            <person name="Mihaltcheva S."/>
            <person name="LaButti K."/>
            <person name="Lipzen A."/>
            <person name="Waldron R."/>
            <person name="Moloney N.M."/>
            <person name="Sperisen C."/>
            <person name="Kredics L."/>
            <person name="Vagvoelgyi C."/>
            <person name="Patrignani A."/>
            <person name="Fitzpatrick D."/>
            <person name="Nagy I."/>
            <person name="Doyle S."/>
            <person name="Anderson J.B."/>
            <person name="Grigoriev I.V."/>
            <person name="Gueldener U."/>
            <person name="Muensterkoetter M."/>
            <person name="Nagy L.G."/>
        </authorList>
    </citation>
    <scope>NUCLEOTIDE SEQUENCE [LARGE SCALE GENOMIC DNA]</scope>
    <source>
        <strain evidence="4">Ar21-2</strain>
    </source>
</reference>
<dbReference type="InterPro" id="IPR040410">
    <property type="entry name" value="UPF0658_Golgi"/>
</dbReference>
<feature type="transmembrane region" description="Helical" evidence="2">
    <location>
        <begin position="182"/>
        <end position="200"/>
    </location>
</feature>
<feature type="transmembrane region" description="Helical" evidence="2">
    <location>
        <begin position="376"/>
        <end position="397"/>
    </location>
</feature>
<keyword evidence="2" id="KW-0472">Membrane</keyword>
<keyword evidence="4" id="KW-1185">Reference proteome</keyword>
<feature type="region of interest" description="Disordered" evidence="1">
    <location>
        <begin position="608"/>
        <end position="673"/>
    </location>
</feature>
<dbReference type="OMA" id="NQIRRIY"/>
<feature type="transmembrane region" description="Helical" evidence="2">
    <location>
        <begin position="344"/>
        <end position="364"/>
    </location>
</feature>
<evidence type="ECO:0000256" key="1">
    <source>
        <dbReference type="SAM" id="MobiDB-lite"/>
    </source>
</evidence>
<evidence type="ECO:0000313" key="3">
    <source>
        <dbReference type="EMBL" id="PBK92542.1"/>
    </source>
</evidence>
<keyword evidence="2" id="KW-1133">Transmembrane helix</keyword>
<feature type="transmembrane region" description="Helical" evidence="2">
    <location>
        <begin position="21"/>
        <end position="47"/>
    </location>
</feature>
<dbReference type="GO" id="GO:0005794">
    <property type="term" value="C:Golgi apparatus"/>
    <property type="evidence" value="ECO:0007669"/>
    <property type="project" value="TreeGrafter"/>
</dbReference>
<dbReference type="PANTHER" id="PTHR34391">
    <property type="entry name" value="UPF0658 GOLGI APPARATUS MEMBRANE PROTEIN C1952.10C-RELATED"/>
    <property type="match status" value="1"/>
</dbReference>
<name>A0A2H3DM36_ARMGA</name>
<feature type="compositionally biased region" description="Low complexity" evidence="1">
    <location>
        <begin position="537"/>
        <end position="555"/>
    </location>
</feature>
<dbReference type="Proteomes" id="UP000217790">
    <property type="component" value="Unassembled WGS sequence"/>
</dbReference>
<feature type="transmembrane region" description="Helical" evidence="2">
    <location>
        <begin position="303"/>
        <end position="324"/>
    </location>
</feature>
<feature type="transmembrane region" description="Helical" evidence="2">
    <location>
        <begin position="409"/>
        <end position="435"/>
    </location>
</feature>
<evidence type="ECO:0000256" key="2">
    <source>
        <dbReference type="SAM" id="Phobius"/>
    </source>
</evidence>
<organism evidence="3 4">
    <name type="scientific">Armillaria gallica</name>
    <name type="common">Bulbous honey fungus</name>
    <name type="synonym">Armillaria bulbosa</name>
    <dbReference type="NCBI Taxonomy" id="47427"/>
    <lineage>
        <taxon>Eukaryota</taxon>
        <taxon>Fungi</taxon>
        <taxon>Dikarya</taxon>
        <taxon>Basidiomycota</taxon>
        <taxon>Agaricomycotina</taxon>
        <taxon>Agaricomycetes</taxon>
        <taxon>Agaricomycetidae</taxon>
        <taxon>Agaricales</taxon>
        <taxon>Marasmiineae</taxon>
        <taxon>Physalacriaceae</taxon>
        <taxon>Armillaria</taxon>
    </lineage>
</organism>
<dbReference type="STRING" id="47427.A0A2H3DM36"/>
<protein>
    <submittedName>
        <fullName evidence="3">Uncharacterized protein</fullName>
    </submittedName>
</protein>
<feature type="region of interest" description="Disordered" evidence="1">
    <location>
        <begin position="527"/>
        <end position="589"/>
    </location>
</feature>
<keyword evidence="2" id="KW-0812">Transmembrane</keyword>
<dbReference type="PANTHER" id="PTHR34391:SF2">
    <property type="entry name" value="TRP C-TERMINAL DOMAIN-CONTAINING PROTEIN"/>
    <property type="match status" value="1"/>
</dbReference>
<dbReference type="InParanoid" id="A0A2H3DM36"/>
<dbReference type="EMBL" id="KZ293658">
    <property type="protein sequence ID" value="PBK92542.1"/>
    <property type="molecule type" value="Genomic_DNA"/>
</dbReference>
<accession>A0A2H3DM36</accession>
<dbReference type="AlphaFoldDB" id="A0A2H3DM36"/>
<evidence type="ECO:0000313" key="4">
    <source>
        <dbReference type="Proteomes" id="UP000217790"/>
    </source>
</evidence>
<gene>
    <name evidence="3" type="ORF">ARMGADRAFT_967034</name>
</gene>
<dbReference type="OrthoDB" id="2684482at2759"/>
<sequence length="673" mass="74078">MPRKSSRKFVKSALWWSRLKLVYTRITLTRFTLLYTIVALLTCIVLASLQGLAYHDNSDAANLISDILNTANVTNGLTILSGNVLLYCRDIPSEHDSDCVPIRPGNSTFAGTGNTTDNDDFVQHRVSAHSFAKRDRPAIVPVVDGTGATVGVRVANSTLPVPCLRSFHWLGDVLQDSRREDVVTLLYQIWMLSLSIVAILNESLPHLGASLAGHLLGTAWAGFRVSSSKHLQDRYNKFIVHGTCDGIDLLQDWWSLRTRHTVPVVVLNVVALLTLLFLSVNLYKVYANQSFSRVGGSPEINRIYKFVLLLSVMLQLAGFFTLASTGMWIDKVSGGSIRRVARHLHLYLAAFGVTAACEFPWVVLGWISVRREYRRLFIVFGALSVFLLGISTFMFASNLYRFIFMSWPFFATMTVTTYILLVATSALGVVCRLHFDKGLAQFLRVSDALEGMDFTPAYFSKNLNDVDNIVGLKRSASEKSYASSKKVPIDEETPDIQEPSAAHFETRAAHSLSVYSDTNRPTMKFTSTPKVARSQRASTVSTATALTTSTTSTYSKQPRSTSKAAWKEHSNRPPTPLVPIPQGDDEETASLSLGGSIATVVRKETPVIISTPKRMRSAQAKDTGAKPTSPSPVSKDSTPQPSPSSVPAVYRQTSPDSLRGPRLPATPRPLKRS</sequence>